<accession>A0A081D1C8</accession>
<evidence type="ECO:0000313" key="7">
    <source>
        <dbReference type="EMBL" id="GAK72724.1"/>
    </source>
</evidence>
<comment type="subcellular location">
    <subcellularLocation>
        <location evidence="1">Periplasm</location>
    </subcellularLocation>
</comment>
<reference evidence="7 8" key="1">
    <citation type="submission" date="2014-08" db="EMBL/GenBank/DDBJ databases">
        <title>Whole genome shotgun sequence of Rhizobium rubi NBRC 13261.</title>
        <authorList>
            <person name="Katano-Makiyama Y."/>
            <person name="Hosoyama A."/>
            <person name="Hashimoto M."/>
            <person name="Hosoyama Y."/>
            <person name="Noguchi M."/>
            <person name="Tsuchikane K."/>
            <person name="Uohara A."/>
            <person name="Ohji S."/>
            <person name="Ichikawa N."/>
            <person name="Kimura A."/>
            <person name="Yamazoe A."/>
            <person name="Fujita N."/>
        </authorList>
    </citation>
    <scope>NUCLEOTIDE SEQUENCE [LARGE SCALE GENOMIC DNA]</scope>
    <source>
        <strain evidence="7 8">NBRC 13261</strain>
    </source>
</reference>
<dbReference type="OrthoDB" id="9815444at2"/>
<proteinExistence type="inferred from homology"/>
<protein>
    <submittedName>
        <fullName evidence="7">Putative ABC transporter substrate-binding protein</fullName>
    </submittedName>
</protein>
<evidence type="ECO:0000256" key="2">
    <source>
        <dbReference type="ARBA" id="ARBA00008520"/>
    </source>
</evidence>
<keyword evidence="4 6" id="KW-0732">Signal</keyword>
<keyword evidence="3" id="KW-0813">Transport</keyword>
<feature type="signal peptide" evidence="6">
    <location>
        <begin position="1"/>
        <end position="35"/>
    </location>
</feature>
<evidence type="ECO:0000256" key="5">
    <source>
        <dbReference type="ARBA" id="ARBA00022764"/>
    </source>
</evidence>
<gene>
    <name evidence="7" type="ORF">RRU01S_27_01130</name>
</gene>
<dbReference type="PANTHER" id="PTHR30006:SF3">
    <property type="entry name" value="THIAMINE-BINDING PERIPLASMIC PROTEIN"/>
    <property type="match status" value="1"/>
</dbReference>
<comment type="caution">
    <text evidence="7">The sequence shown here is derived from an EMBL/GenBank/DDBJ whole genome shotgun (WGS) entry which is preliminary data.</text>
</comment>
<keyword evidence="5" id="KW-0574">Periplasm</keyword>
<dbReference type="GO" id="GO:0030975">
    <property type="term" value="F:thiamine binding"/>
    <property type="evidence" value="ECO:0007669"/>
    <property type="project" value="TreeGrafter"/>
</dbReference>
<evidence type="ECO:0000256" key="6">
    <source>
        <dbReference type="SAM" id="SignalP"/>
    </source>
</evidence>
<dbReference type="Gene3D" id="3.40.190.10">
    <property type="entry name" value="Periplasmic binding protein-like II"/>
    <property type="match status" value="2"/>
</dbReference>
<dbReference type="CDD" id="cd13589">
    <property type="entry name" value="PBP2_polyamine_RpCGA009"/>
    <property type="match status" value="1"/>
</dbReference>
<dbReference type="GO" id="GO:0030976">
    <property type="term" value="F:thiamine pyrophosphate binding"/>
    <property type="evidence" value="ECO:0007669"/>
    <property type="project" value="TreeGrafter"/>
</dbReference>
<dbReference type="GO" id="GO:0015888">
    <property type="term" value="P:thiamine transport"/>
    <property type="evidence" value="ECO:0007669"/>
    <property type="project" value="TreeGrafter"/>
</dbReference>
<name>A0A081D1C8_9HYPH</name>
<dbReference type="AlphaFoldDB" id="A0A081D1C8"/>
<dbReference type="SUPFAM" id="SSF53850">
    <property type="entry name" value="Periplasmic binding protein-like II"/>
    <property type="match status" value="1"/>
</dbReference>
<sequence>MIKLDRTPKACLKSGLGLMLALAFTTSLHLGNAQANERVVIATTGGTYEKALRDAWFVPFTKETGIEVVTVSATDAEKRAKVTAMVQTNNVTWDLYLDGEIQAGSDAHYKITEDLSAYCLQFDVDTHLVADACTRGGARLQSTATLLAYKPDGNGSDPKTWADMWNVEKFPGGRAFPNFDDPWRVLAAALLADGVAKEDLFPIDVDRAFRKLDEIRPAVQLWWKTGDQSVQGFRNDEYRLGQIWLTRAKALQAEGFDIGWSYDGAFLVGDRIALIRGAKNRENALKLITYWLKNPSVQAKACETLSCTPPSQQAISMMSQKARDTLPSSSDVEQRIIVPDAQWINANMSMLVQRWNEWIR</sequence>
<dbReference type="Proteomes" id="UP000028701">
    <property type="component" value="Unassembled WGS sequence"/>
</dbReference>
<organism evidence="7 8">
    <name type="scientific">Agrobacterium rubi TR3 = NBRC 13261</name>
    <dbReference type="NCBI Taxonomy" id="1368415"/>
    <lineage>
        <taxon>Bacteria</taxon>
        <taxon>Pseudomonadati</taxon>
        <taxon>Pseudomonadota</taxon>
        <taxon>Alphaproteobacteria</taxon>
        <taxon>Hyphomicrobiales</taxon>
        <taxon>Rhizobiaceae</taxon>
        <taxon>Rhizobium/Agrobacterium group</taxon>
        <taxon>Agrobacterium</taxon>
    </lineage>
</organism>
<dbReference type="PANTHER" id="PTHR30006">
    <property type="entry name" value="THIAMINE-BINDING PERIPLASMIC PROTEIN-RELATED"/>
    <property type="match status" value="1"/>
</dbReference>
<evidence type="ECO:0000256" key="3">
    <source>
        <dbReference type="ARBA" id="ARBA00022448"/>
    </source>
</evidence>
<evidence type="ECO:0000256" key="1">
    <source>
        <dbReference type="ARBA" id="ARBA00004418"/>
    </source>
</evidence>
<evidence type="ECO:0000256" key="4">
    <source>
        <dbReference type="ARBA" id="ARBA00022729"/>
    </source>
</evidence>
<dbReference type="Pfam" id="PF13416">
    <property type="entry name" value="SBP_bac_8"/>
    <property type="match status" value="1"/>
</dbReference>
<evidence type="ECO:0000313" key="8">
    <source>
        <dbReference type="Proteomes" id="UP000028701"/>
    </source>
</evidence>
<dbReference type="InterPro" id="IPR006059">
    <property type="entry name" value="SBP"/>
</dbReference>
<dbReference type="GO" id="GO:0030288">
    <property type="term" value="C:outer membrane-bounded periplasmic space"/>
    <property type="evidence" value="ECO:0007669"/>
    <property type="project" value="TreeGrafter"/>
</dbReference>
<dbReference type="eggNOG" id="COG0687">
    <property type="taxonomic scope" value="Bacteria"/>
</dbReference>
<comment type="similarity">
    <text evidence="2">Belongs to the bacterial solute-binding protein 1 family.</text>
</comment>
<dbReference type="EMBL" id="BBJU01000027">
    <property type="protein sequence ID" value="GAK72724.1"/>
    <property type="molecule type" value="Genomic_DNA"/>
</dbReference>
<feature type="chain" id="PRO_5001756339" evidence="6">
    <location>
        <begin position="36"/>
        <end position="360"/>
    </location>
</feature>